<evidence type="ECO:0000256" key="3">
    <source>
        <dbReference type="ARBA" id="ARBA00022475"/>
    </source>
</evidence>
<feature type="domain" description="YetF-like N-terminal transmembrane" evidence="9">
    <location>
        <begin position="12"/>
        <end position="68"/>
    </location>
</feature>
<dbReference type="Proteomes" id="UP000245765">
    <property type="component" value="Unassembled WGS sequence"/>
</dbReference>
<evidence type="ECO:0008006" key="12">
    <source>
        <dbReference type="Google" id="ProtNLM"/>
    </source>
</evidence>
<dbReference type="PANTHER" id="PTHR34582">
    <property type="entry name" value="UPF0702 TRANSMEMBRANE PROTEIN YCAP"/>
    <property type="match status" value="1"/>
</dbReference>
<organism evidence="10 11">
    <name type="scientific">Falsiroseomonas bella</name>
    <dbReference type="NCBI Taxonomy" id="2184016"/>
    <lineage>
        <taxon>Bacteria</taxon>
        <taxon>Pseudomonadati</taxon>
        <taxon>Pseudomonadota</taxon>
        <taxon>Alphaproteobacteria</taxon>
        <taxon>Acetobacterales</taxon>
        <taxon>Roseomonadaceae</taxon>
        <taxon>Falsiroseomonas</taxon>
    </lineage>
</organism>
<evidence type="ECO:0000313" key="10">
    <source>
        <dbReference type="EMBL" id="PWS38320.1"/>
    </source>
</evidence>
<dbReference type="InterPro" id="IPR007353">
    <property type="entry name" value="DUF421"/>
</dbReference>
<evidence type="ECO:0000259" key="8">
    <source>
        <dbReference type="Pfam" id="PF04239"/>
    </source>
</evidence>
<dbReference type="GO" id="GO:0005886">
    <property type="term" value="C:plasma membrane"/>
    <property type="evidence" value="ECO:0007669"/>
    <property type="project" value="UniProtKB-SubCell"/>
</dbReference>
<gene>
    <name evidence="10" type="ORF">DFH01_03255</name>
</gene>
<protein>
    <recommendedName>
        <fullName evidence="12">DUF421 domain-containing protein</fullName>
    </recommendedName>
</protein>
<keyword evidence="3" id="KW-1003">Cell membrane</keyword>
<feature type="transmembrane region" description="Helical" evidence="7">
    <location>
        <begin position="55"/>
        <end position="75"/>
    </location>
</feature>
<dbReference type="InterPro" id="IPR048454">
    <property type="entry name" value="YetF_N"/>
</dbReference>
<evidence type="ECO:0000313" key="11">
    <source>
        <dbReference type="Proteomes" id="UP000245765"/>
    </source>
</evidence>
<dbReference type="PANTHER" id="PTHR34582:SF6">
    <property type="entry name" value="UPF0702 TRANSMEMBRANE PROTEIN YCAP"/>
    <property type="match status" value="1"/>
</dbReference>
<evidence type="ECO:0000259" key="9">
    <source>
        <dbReference type="Pfam" id="PF20730"/>
    </source>
</evidence>
<dbReference type="InterPro" id="IPR023090">
    <property type="entry name" value="UPF0702_alpha/beta_dom_sf"/>
</dbReference>
<name>A0A317FGX4_9PROT</name>
<accession>A0A317FGX4</accession>
<dbReference type="RefSeq" id="WP_109868941.1">
    <property type="nucleotide sequence ID" value="NZ_QGNA01000001.1"/>
</dbReference>
<dbReference type="Pfam" id="PF20730">
    <property type="entry name" value="YetF_N"/>
    <property type="match status" value="1"/>
</dbReference>
<dbReference type="EMBL" id="QGNA01000001">
    <property type="protein sequence ID" value="PWS38320.1"/>
    <property type="molecule type" value="Genomic_DNA"/>
</dbReference>
<sequence>MESVLRAAALYLVLLVLVRLTGRRSMRETSAFDLVLLLVIGEATQQALLGEDFSLVNAVLVVVTLLLMDVGLSLLKQRSEAAERVIDGVPTLLVADGKPIEERLRRARVDVTDVLQAARIRHGLVGLEQIRWAVLEADGTISIIPAARPGDSRP</sequence>
<evidence type="ECO:0000256" key="5">
    <source>
        <dbReference type="ARBA" id="ARBA00022989"/>
    </source>
</evidence>
<keyword evidence="6 7" id="KW-0472">Membrane</keyword>
<evidence type="ECO:0000256" key="7">
    <source>
        <dbReference type="SAM" id="Phobius"/>
    </source>
</evidence>
<keyword evidence="11" id="KW-1185">Reference proteome</keyword>
<comment type="subcellular location">
    <subcellularLocation>
        <location evidence="1">Cell membrane</location>
        <topology evidence="1">Multi-pass membrane protein</topology>
    </subcellularLocation>
</comment>
<feature type="domain" description="YetF C-terminal" evidence="8">
    <location>
        <begin position="78"/>
        <end position="147"/>
    </location>
</feature>
<reference evidence="11" key="1">
    <citation type="submission" date="2018-05" db="EMBL/GenBank/DDBJ databases">
        <authorList>
            <person name="Du Z."/>
            <person name="Wang X."/>
        </authorList>
    </citation>
    <scope>NUCLEOTIDE SEQUENCE [LARGE SCALE GENOMIC DNA]</scope>
    <source>
        <strain evidence="11">CQN31</strain>
    </source>
</reference>
<dbReference type="Pfam" id="PF04239">
    <property type="entry name" value="DUF421"/>
    <property type="match status" value="1"/>
</dbReference>
<comment type="similarity">
    <text evidence="2">Belongs to the UPF0702 family.</text>
</comment>
<dbReference type="OrthoDB" id="9793799at2"/>
<proteinExistence type="inferred from homology"/>
<evidence type="ECO:0000256" key="1">
    <source>
        <dbReference type="ARBA" id="ARBA00004651"/>
    </source>
</evidence>
<dbReference type="Gene3D" id="3.30.240.20">
    <property type="entry name" value="bsu07140 like domains"/>
    <property type="match status" value="1"/>
</dbReference>
<keyword evidence="4 7" id="KW-0812">Transmembrane</keyword>
<evidence type="ECO:0000256" key="4">
    <source>
        <dbReference type="ARBA" id="ARBA00022692"/>
    </source>
</evidence>
<evidence type="ECO:0000256" key="2">
    <source>
        <dbReference type="ARBA" id="ARBA00006448"/>
    </source>
</evidence>
<evidence type="ECO:0000256" key="6">
    <source>
        <dbReference type="ARBA" id="ARBA00023136"/>
    </source>
</evidence>
<dbReference type="AlphaFoldDB" id="A0A317FGX4"/>
<keyword evidence="5 7" id="KW-1133">Transmembrane helix</keyword>
<comment type="caution">
    <text evidence="10">The sequence shown here is derived from an EMBL/GenBank/DDBJ whole genome shotgun (WGS) entry which is preliminary data.</text>
</comment>